<keyword evidence="3" id="KW-1185">Reference proteome</keyword>
<accession>A0A1B1E7B2</accession>
<proteinExistence type="predicted"/>
<dbReference type="GeneID" id="30912169"/>
<sequence length="292" mass="33359">MTKGALCNVNDLPSKQIYQKFEQKNGKTKCPQCNSWADGITSILEDKLRDEWEDWEYATEIAQAWCLISKLNTEEKQPSSPCKEKLCNFFYFWLGGTLCHRLKPSTWFQDTMQEIYTKLKGSNVQCEYIPIDGTIDRDLFKYRKIIFDYYYDYKTLKEQLKYPPSEVSPCKVKYDAYLQDVEDAHKQVEANCGRTSKDEYCNNFWNKFKNSNIPKPPDLKSNIMNGEDITEDGTDVLRCLTQLSSAITELSRQEETSASLGTISSTAISSALGTVGVAALPIVAFLSYKVST</sequence>
<evidence type="ECO:0000313" key="2">
    <source>
        <dbReference type="EMBL" id="ANQ10830.1"/>
    </source>
</evidence>
<gene>
    <name evidence="2" type="ORF">PCOAH_00054350</name>
</gene>
<dbReference type="Pfam" id="PF05795">
    <property type="entry name" value="Plasmodium_Vir"/>
    <property type="match status" value="1"/>
</dbReference>
<protein>
    <submittedName>
        <fullName evidence="2">KIR protein</fullName>
    </submittedName>
</protein>
<feature type="transmembrane region" description="Helical" evidence="1">
    <location>
        <begin position="267"/>
        <end position="288"/>
    </location>
</feature>
<keyword evidence="1" id="KW-0812">Transmembrane</keyword>
<dbReference type="KEGG" id="pcot:PCOAH_00054350"/>
<dbReference type="EMBL" id="CP016252">
    <property type="protein sequence ID" value="ANQ10830.1"/>
    <property type="molecule type" value="Genomic_DNA"/>
</dbReference>
<dbReference type="RefSeq" id="XP_019917525.1">
    <property type="nucleotide sequence ID" value="XM_020062215.1"/>
</dbReference>
<keyword evidence="1" id="KW-1133">Transmembrane helix</keyword>
<dbReference type="AlphaFoldDB" id="A0A1B1E7B2"/>
<organism evidence="2 3">
    <name type="scientific">Plasmodium coatneyi</name>
    <dbReference type="NCBI Taxonomy" id="208452"/>
    <lineage>
        <taxon>Eukaryota</taxon>
        <taxon>Sar</taxon>
        <taxon>Alveolata</taxon>
        <taxon>Apicomplexa</taxon>
        <taxon>Aconoidasida</taxon>
        <taxon>Haemosporida</taxon>
        <taxon>Plasmodiidae</taxon>
        <taxon>Plasmodium</taxon>
    </lineage>
</organism>
<keyword evidence="1" id="KW-0472">Membrane</keyword>
<dbReference type="VEuPathDB" id="PlasmoDB:PCOAH_00054350"/>
<name>A0A1B1E7B2_9APIC</name>
<evidence type="ECO:0000313" key="3">
    <source>
        <dbReference type="Proteomes" id="UP000092716"/>
    </source>
</evidence>
<dbReference type="Proteomes" id="UP000092716">
    <property type="component" value="Chromosome 14"/>
</dbReference>
<dbReference type="OrthoDB" id="383226at2759"/>
<reference evidence="3" key="1">
    <citation type="submission" date="2016-06" db="EMBL/GenBank/DDBJ databases">
        <title>First high quality genome sequence of Plasmodium coatneyi using continuous long reads from single molecule, real-time sequencing.</title>
        <authorList>
            <person name="Chien J.-T."/>
            <person name="Pakala S.B."/>
            <person name="Geraldo J.A."/>
            <person name="Lapp S.A."/>
            <person name="Barnwell J.W."/>
            <person name="Kissinger J.C."/>
            <person name="Galinski M.R."/>
            <person name="Humphrey J.C."/>
        </authorList>
    </citation>
    <scope>NUCLEOTIDE SEQUENCE [LARGE SCALE GENOMIC DNA]</scope>
    <source>
        <strain evidence="3">Hackeri</strain>
    </source>
</reference>
<dbReference type="InterPro" id="IPR008780">
    <property type="entry name" value="Plasmodium_Vir"/>
</dbReference>
<evidence type="ECO:0000256" key="1">
    <source>
        <dbReference type="SAM" id="Phobius"/>
    </source>
</evidence>